<feature type="region of interest" description="Disordered" evidence="1">
    <location>
        <begin position="249"/>
        <end position="280"/>
    </location>
</feature>
<evidence type="ECO:0000313" key="2">
    <source>
        <dbReference type="EMBL" id="KAH0812628.1"/>
    </source>
</evidence>
<dbReference type="EMBL" id="JABDTM020025900">
    <property type="protein sequence ID" value="KAH0812628.1"/>
    <property type="molecule type" value="Genomic_DNA"/>
</dbReference>
<evidence type="ECO:0000256" key="1">
    <source>
        <dbReference type="SAM" id="MobiDB-lite"/>
    </source>
</evidence>
<reference evidence="2" key="2">
    <citation type="submission" date="2021-08" db="EMBL/GenBank/DDBJ databases">
        <authorList>
            <person name="Eriksson T."/>
        </authorList>
    </citation>
    <scope>NUCLEOTIDE SEQUENCE</scope>
    <source>
        <strain evidence="2">Stoneville</strain>
        <tissue evidence="2">Whole head</tissue>
    </source>
</reference>
<protein>
    <submittedName>
        <fullName evidence="2">Uncharacterized protein</fullName>
    </submittedName>
</protein>
<dbReference type="AlphaFoldDB" id="A0A8J6HFC1"/>
<keyword evidence="3" id="KW-1185">Reference proteome</keyword>
<sequence>MEERRTTGKKLPATPGLARRREKALTAAVKLARGFFGEMRAAKAPPGRIPFYLRLRTDHKRDMAIIFSTAIFGLLPLRTSPHLTDISLYGQFFSKRATIGKNLKYLQMQFLNTDNSFLRTPPQHQQPPPLTDISLYGTTAFTCSINPGPGSGTTELLYDGGDPIQILSGGFDHRVGLAPDHPAVARRRTTTILVSVAASEGVSHVDREMRKDRARASRGLSRKRRPEGRAPLIRIFRRLVASGNDDFQGNRIGMTATQTNGGQGGGKRRRGRLPRHGGGFYKSNSLREKSVWQNRKLLQEMPLKLGNHAWAQKFRSFKPNCFENSVPEGGRAAEAFQSIFSHTDGKIQDGAGLGGGDSKGCAYSSRGHLFVTRVAVSTPPLITNYDVQLLHDRGGGGGGGRQPLRFVYANAEIAGYDQGGKKHCGGRSVRQARKENNPGARNSKTGQYVCRRSGATKFFRTLLVRVPVHIISTCIISYFCDPGMQSPSQ</sequence>
<dbReference type="Proteomes" id="UP000719412">
    <property type="component" value="Unassembled WGS sequence"/>
</dbReference>
<feature type="compositionally biased region" description="Basic residues" evidence="1">
    <location>
        <begin position="266"/>
        <end position="275"/>
    </location>
</feature>
<name>A0A8J6HFC1_TENMO</name>
<accession>A0A8J6HFC1</accession>
<evidence type="ECO:0000313" key="3">
    <source>
        <dbReference type="Proteomes" id="UP000719412"/>
    </source>
</evidence>
<proteinExistence type="predicted"/>
<comment type="caution">
    <text evidence="2">The sequence shown here is derived from an EMBL/GenBank/DDBJ whole genome shotgun (WGS) entry which is preliminary data.</text>
</comment>
<gene>
    <name evidence="2" type="ORF">GEV33_010162</name>
</gene>
<organism evidence="2 3">
    <name type="scientific">Tenebrio molitor</name>
    <name type="common">Yellow mealworm beetle</name>
    <dbReference type="NCBI Taxonomy" id="7067"/>
    <lineage>
        <taxon>Eukaryota</taxon>
        <taxon>Metazoa</taxon>
        <taxon>Ecdysozoa</taxon>
        <taxon>Arthropoda</taxon>
        <taxon>Hexapoda</taxon>
        <taxon>Insecta</taxon>
        <taxon>Pterygota</taxon>
        <taxon>Neoptera</taxon>
        <taxon>Endopterygota</taxon>
        <taxon>Coleoptera</taxon>
        <taxon>Polyphaga</taxon>
        <taxon>Cucujiformia</taxon>
        <taxon>Tenebrionidae</taxon>
        <taxon>Tenebrio</taxon>
    </lineage>
</organism>
<reference evidence="2" key="1">
    <citation type="journal article" date="2020" name="J Insects Food Feed">
        <title>The yellow mealworm (Tenebrio molitor) genome: a resource for the emerging insects as food and feed industry.</title>
        <authorList>
            <person name="Eriksson T."/>
            <person name="Andere A."/>
            <person name="Kelstrup H."/>
            <person name="Emery V."/>
            <person name="Picard C."/>
        </authorList>
    </citation>
    <scope>NUCLEOTIDE SEQUENCE</scope>
    <source>
        <strain evidence="2">Stoneville</strain>
        <tissue evidence="2">Whole head</tissue>
    </source>
</reference>